<evidence type="ECO:0000313" key="4">
    <source>
        <dbReference type="Proteomes" id="UP000001055"/>
    </source>
</evidence>
<dbReference type="InParanoid" id="Q0U7E2"/>
<dbReference type="FunFam" id="3.40.50.150:FF:000939">
    <property type="entry name" value="Uncharacterized protein"/>
    <property type="match status" value="1"/>
</dbReference>
<dbReference type="GeneID" id="5979453"/>
<dbReference type="RefSeq" id="XP_001802544.1">
    <property type="nucleotide sequence ID" value="XM_001802492.1"/>
</dbReference>
<dbReference type="AlphaFoldDB" id="Q0U7E2"/>
<name>Q0U7E2_PHANO</name>
<organism evidence="3 4">
    <name type="scientific">Phaeosphaeria nodorum (strain SN15 / ATCC MYA-4574 / FGSC 10173)</name>
    <name type="common">Glume blotch fungus</name>
    <name type="synonym">Parastagonospora nodorum</name>
    <dbReference type="NCBI Taxonomy" id="321614"/>
    <lineage>
        <taxon>Eukaryota</taxon>
        <taxon>Fungi</taxon>
        <taxon>Dikarya</taxon>
        <taxon>Ascomycota</taxon>
        <taxon>Pezizomycotina</taxon>
        <taxon>Dothideomycetes</taxon>
        <taxon>Pleosporomycetidae</taxon>
        <taxon>Pleosporales</taxon>
        <taxon>Pleosporineae</taxon>
        <taxon>Phaeosphaeriaceae</taxon>
        <taxon>Parastagonospora</taxon>
    </lineage>
</organism>
<dbReference type="GO" id="GO:0008757">
    <property type="term" value="F:S-adenosylmethionine-dependent methyltransferase activity"/>
    <property type="evidence" value="ECO:0000318"/>
    <property type="project" value="GO_Central"/>
</dbReference>
<dbReference type="VEuPathDB" id="FungiDB:JI435_308320"/>
<dbReference type="Proteomes" id="UP000001055">
    <property type="component" value="Unassembled WGS sequence"/>
</dbReference>
<sequence>MVLRSKELDKHIKEAEEAGRQVDSYSPGQTLKHFVRDWAEQGAKERADAFPCVLSTLSDLKGDVSKGASLKVLLPGSGLGRLGHEVSSLGDFEVTVNEWSMFMNVAYRFLETRTTTRSFALHPFIDGMSHHATTSDMLRKVTVPDRSPDPSVLLVEGDFNTAFADQGGQYDIVVTHFFIDTARNLMSYFDTIKFLLKPGGKWLNFGPLLYGTGPFVQLSLDEIIAVVEEMGFEFEDIGSECGSLTFEDKKVRSTEAEYGFNTKALTKNAYSAQLELNTPFPPVEQRIQMESSASTTPTPKFTVLFKIIPGPGIRPLQSDGQYYPRHAVHEIRLQWLKTMFAPHDLIKILPCLNPWNGNAFPELFIATFRDFDAYHGALGSWNSTELEPNAFIRMVVFLNIIEEDTKTAQLLGPIQGSKTVKPSRNLPAPPLYHPENLFEDWWAALDPDNWNQRRRRIEHKALLSHCGAWLYYSYSGERSFRSDPISFSFETPAILEYEFLSRNLRNSRKKEAEEPVTTIDWDATHQCRKLSLQLSSSFTMYMEQLKIDSPSASSDEEDAFELENEARPDTPNTSPPTSPRTGSDLLSAHGINLMSLEDFEEHLGRETSLAIRPSHLQPGIKSTQAVVAPATGLMKELETLMSRLPTYSEEELGIPDMRKEVAAAWVLEPEDIGDLSNKHSRSSNPTSIYDFMNGEYALRQRGSPVEPFGLRPSDHGPVAAYTAESTTYLFTDQMAAWYAAADDVKPAGHSSQDFNDNLAALMKGCAASTASGDTASPQSSSIELVVQSSNESHIDPEQEWYASLLAEPKVEKVYSSTIEHGTSKESYPGDILQARLSAQACDDELLAANDITEHVAGPKNSQLVEVAHITSKDGEDAEVAVIPCSDDQQLPNDGLMVSSSFELLLDEHVPPESSALEMIGTPTVGTTCDTSYFWTKLFMLPVFDYFSLGLLPTLIHHPIFSLLVFLMLYVVSLQFQELKEKNERLRNYNEVLRGM</sequence>
<proteinExistence type="predicted"/>
<keyword evidence="2" id="KW-1133">Transmembrane helix</keyword>
<dbReference type="Pfam" id="PF07942">
    <property type="entry name" value="CARME"/>
    <property type="match status" value="1"/>
</dbReference>
<feature type="transmembrane region" description="Helical" evidence="2">
    <location>
        <begin position="945"/>
        <end position="971"/>
    </location>
</feature>
<evidence type="ECO:0000256" key="2">
    <source>
        <dbReference type="SAM" id="Phobius"/>
    </source>
</evidence>
<gene>
    <name evidence="3" type="ORF">SNOG_12322</name>
</gene>
<dbReference type="InterPro" id="IPR029063">
    <property type="entry name" value="SAM-dependent_MTases_sf"/>
</dbReference>
<feature type="region of interest" description="Disordered" evidence="1">
    <location>
        <begin position="548"/>
        <end position="586"/>
    </location>
</feature>
<feature type="compositionally biased region" description="Acidic residues" evidence="1">
    <location>
        <begin position="554"/>
        <end position="563"/>
    </location>
</feature>
<protein>
    <submittedName>
        <fullName evidence="3">Uncharacterized protein</fullName>
    </submittedName>
</protein>
<evidence type="ECO:0000256" key="1">
    <source>
        <dbReference type="SAM" id="MobiDB-lite"/>
    </source>
</evidence>
<dbReference type="SUPFAM" id="SSF53335">
    <property type="entry name" value="S-adenosyl-L-methionine-dependent methyltransferases"/>
    <property type="match status" value="1"/>
</dbReference>
<dbReference type="PANTHER" id="PTHR12303">
    <property type="entry name" value="CARNOSINE N-METHYLTRANSFERASE"/>
    <property type="match status" value="1"/>
</dbReference>
<accession>Q0U7E2</accession>
<evidence type="ECO:0000313" key="3">
    <source>
        <dbReference type="EMBL" id="EAT80135.2"/>
    </source>
</evidence>
<dbReference type="InterPro" id="IPR012901">
    <property type="entry name" value="CARME"/>
</dbReference>
<dbReference type="EMBL" id="CH445346">
    <property type="protein sequence ID" value="EAT80135.2"/>
    <property type="molecule type" value="Genomic_DNA"/>
</dbReference>
<keyword evidence="2" id="KW-0812">Transmembrane</keyword>
<dbReference type="VEuPathDB" id="FungiDB:JI435_123220"/>
<dbReference type="PANTHER" id="PTHR12303:SF13">
    <property type="match status" value="1"/>
</dbReference>
<keyword evidence="2" id="KW-0472">Membrane</keyword>
<dbReference type="Gene3D" id="3.40.50.150">
    <property type="entry name" value="Vaccinia Virus protein VP39"/>
    <property type="match status" value="1"/>
</dbReference>
<dbReference type="SMART" id="SM01296">
    <property type="entry name" value="N2227"/>
    <property type="match status" value="1"/>
</dbReference>
<reference evidence="4" key="1">
    <citation type="journal article" date="2007" name="Plant Cell">
        <title>Dothideomycete-plant interactions illuminated by genome sequencing and EST analysis of the wheat pathogen Stagonospora nodorum.</title>
        <authorList>
            <person name="Hane J.K."/>
            <person name="Lowe R.G."/>
            <person name="Solomon P.S."/>
            <person name="Tan K.C."/>
            <person name="Schoch C.L."/>
            <person name="Spatafora J.W."/>
            <person name="Crous P.W."/>
            <person name="Kodira C."/>
            <person name="Birren B.W."/>
            <person name="Galagan J.E."/>
            <person name="Torriani S.F."/>
            <person name="McDonald B.A."/>
            <person name="Oliver R.P."/>
        </authorList>
    </citation>
    <scope>NUCLEOTIDE SEQUENCE [LARGE SCALE GENOMIC DNA]</scope>
    <source>
        <strain evidence="4">SN15 / ATCC MYA-4574 / FGSC 10173</strain>
    </source>
</reference>
<dbReference type="KEGG" id="pno:SNOG_12322"/>